<organism evidence="6 7">
    <name type="scientific">Ciona intestinalis</name>
    <name type="common">Transparent sea squirt</name>
    <name type="synonym">Ascidia intestinalis</name>
    <dbReference type="NCBI Taxonomy" id="7719"/>
    <lineage>
        <taxon>Eukaryota</taxon>
        <taxon>Metazoa</taxon>
        <taxon>Chordata</taxon>
        <taxon>Tunicata</taxon>
        <taxon>Ascidiacea</taxon>
        <taxon>Phlebobranchia</taxon>
        <taxon>Cionidae</taxon>
        <taxon>Ciona</taxon>
    </lineage>
</organism>
<dbReference type="InterPro" id="IPR015943">
    <property type="entry name" value="WD40/YVTN_repeat-like_dom_sf"/>
</dbReference>
<feature type="region of interest" description="Disordered" evidence="5">
    <location>
        <begin position="257"/>
        <end position="278"/>
    </location>
</feature>
<dbReference type="Proteomes" id="UP000008144">
    <property type="component" value="Unassembled WGS sequence"/>
</dbReference>
<dbReference type="GeneTree" id="ENSGT00390000016223"/>
<dbReference type="Pfam" id="PF00400">
    <property type="entry name" value="WD40"/>
    <property type="match status" value="1"/>
</dbReference>
<feature type="compositionally biased region" description="Polar residues" evidence="5">
    <location>
        <begin position="518"/>
        <end position="532"/>
    </location>
</feature>
<feature type="region of interest" description="Disordered" evidence="5">
    <location>
        <begin position="513"/>
        <end position="561"/>
    </location>
</feature>
<dbReference type="FunFam" id="2.130.10.10:FF:000909">
    <property type="entry name" value="activating molecule in BECN1-regulated autophagy protein 1"/>
    <property type="match status" value="1"/>
</dbReference>
<dbReference type="InterPro" id="IPR019775">
    <property type="entry name" value="WD40_repeat_CS"/>
</dbReference>
<dbReference type="PROSITE" id="PS50294">
    <property type="entry name" value="WD_REPEATS_REGION"/>
    <property type="match status" value="1"/>
</dbReference>
<evidence type="ECO:0000313" key="7">
    <source>
        <dbReference type="Proteomes" id="UP000008144"/>
    </source>
</evidence>
<feature type="compositionally biased region" description="Low complexity" evidence="5">
    <location>
        <begin position="538"/>
        <end position="557"/>
    </location>
</feature>
<dbReference type="InterPro" id="IPR052596">
    <property type="entry name" value="AMBRA1_autophagy"/>
</dbReference>
<dbReference type="Ensembl" id="ENSCINT00000012738.3">
    <property type="protein sequence ID" value="ENSCINP00000012738.3"/>
    <property type="gene ID" value="ENSCING00000006168.3"/>
</dbReference>
<feature type="compositionally biased region" description="Polar residues" evidence="5">
    <location>
        <begin position="297"/>
        <end position="306"/>
    </location>
</feature>
<evidence type="ECO:0000256" key="4">
    <source>
        <dbReference type="SAM" id="Coils"/>
    </source>
</evidence>
<reference evidence="7" key="1">
    <citation type="journal article" date="2002" name="Science">
        <title>The draft genome of Ciona intestinalis: insights into chordate and vertebrate origins.</title>
        <authorList>
            <person name="Dehal P."/>
            <person name="Satou Y."/>
            <person name="Campbell R.K."/>
            <person name="Chapman J."/>
            <person name="Degnan B."/>
            <person name="De Tomaso A."/>
            <person name="Davidson B."/>
            <person name="Di Gregorio A."/>
            <person name="Gelpke M."/>
            <person name="Goodstein D.M."/>
            <person name="Harafuji N."/>
            <person name="Hastings K.E."/>
            <person name="Ho I."/>
            <person name="Hotta K."/>
            <person name="Huang W."/>
            <person name="Kawashima T."/>
            <person name="Lemaire P."/>
            <person name="Martinez D."/>
            <person name="Meinertzhagen I.A."/>
            <person name="Necula S."/>
            <person name="Nonaka M."/>
            <person name="Putnam N."/>
            <person name="Rash S."/>
            <person name="Saiga H."/>
            <person name="Satake M."/>
            <person name="Terry A."/>
            <person name="Yamada L."/>
            <person name="Wang H.G."/>
            <person name="Awazu S."/>
            <person name="Azumi K."/>
            <person name="Boore J."/>
            <person name="Branno M."/>
            <person name="Chin-Bow S."/>
            <person name="DeSantis R."/>
            <person name="Doyle S."/>
            <person name="Francino P."/>
            <person name="Keys D.N."/>
            <person name="Haga S."/>
            <person name="Hayashi H."/>
            <person name="Hino K."/>
            <person name="Imai K.S."/>
            <person name="Inaba K."/>
            <person name="Kano S."/>
            <person name="Kobayashi K."/>
            <person name="Kobayashi M."/>
            <person name="Lee B.I."/>
            <person name="Makabe K.W."/>
            <person name="Manohar C."/>
            <person name="Matassi G."/>
            <person name="Medina M."/>
            <person name="Mochizuki Y."/>
            <person name="Mount S."/>
            <person name="Morishita T."/>
            <person name="Miura S."/>
            <person name="Nakayama A."/>
            <person name="Nishizaka S."/>
            <person name="Nomoto H."/>
            <person name="Ohta F."/>
            <person name="Oishi K."/>
            <person name="Rigoutsos I."/>
            <person name="Sano M."/>
            <person name="Sasaki A."/>
            <person name="Sasakura Y."/>
            <person name="Shoguchi E."/>
            <person name="Shin-i T."/>
            <person name="Spagnuolo A."/>
            <person name="Stainier D."/>
            <person name="Suzuki M.M."/>
            <person name="Tassy O."/>
            <person name="Takatori N."/>
            <person name="Tokuoka M."/>
            <person name="Yagi K."/>
            <person name="Yoshizaki F."/>
            <person name="Wada S."/>
            <person name="Zhang C."/>
            <person name="Hyatt P.D."/>
            <person name="Larimer F."/>
            <person name="Detter C."/>
            <person name="Doggett N."/>
            <person name="Glavina T."/>
            <person name="Hawkins T."/>
            <person name="Richardson P."/>
            <person name="Lucas S."/>
            <person name="Kohara Y."/>
            <person name="Levine M."/>
            <person name="Satoh N."/>
            <person name="Rokhsar D.S."/>
        </authorList>
    </citation>
    <scope>NUCLEOTIDE SEQUENCE [LARGE SCALE GENOMIC DNA]</scope>
</reference>
<dbReference type="InterPro" id="IPR036322">
    <property type="entry name" value="WD40_repeat_dom_sf"/>
</dbReference>
<dbReference type="SUPFAM" id="SSF50978">
    <property type="entry name" value="WD40 repeat-like"/>
    <property type="match status" value="1"/>
</dbReference>
<dbReference type="STRING" id="7719.ENSCINP00000012738"/>
<sequence length="598" mass="67551">MSSKQSRKPNIVVALRNRSSGCTQRKFTQGPLKAFAEKCAATLSSKNRKVELPARTRTTFMTAFSPDNRLIASCHGDHNIYISNISTGKVENSLVGHSRSPWCLSFHPSSNDIIATGCLNGEVRVWDLRGGGSESWMVSENEAMVTIASLSFHPTDHVLLIAAGNEIHFWDWSLPQPFASVKTGSAAERVRLVRFDMWGTNILTGVVNFEEEQNSGTDEEENESVENPVSSWNQPSSIGDSLTRRRQLLRSWMRGRPRTPVSVENDETVEPREIPLPSNPVRRAPIPLYIRRRQAGGRSNSPSVYNLRSRDRRSVATDFPDTEQLETSRPETNTSEETEPQERFLSLRLHSLNRLFELRQRMSDLSNSRAVDHQRILHARVSVNAEIQHQYNRLRLLRQERRRLELRLQQLQGRSSQSNSSPVQPTVVPSEAPLLNNPAADIVPIFSELHPHTDPEHNDLSTESVTENISTEFNSHSRPRNLLTPSRTNVAEESIPGNLVVPINPEIPVYLSPMEETPATNPSPSPSRNRTIPSYFPTLSNSTSSTYRSSGSSRRTTQPPFYFVPGTQGPDLELSQDFTFSRTPNQRLRLRQSRAIWW</sequence>
<dbReference type="GO" id="GO:0000423">
    <property type="term" value="P:mitophagy"/>
    <property type="evidence" value="ECO:0000318"/>
    <property type="project" value="GO_Central"/>
</dbReference>
<evidence type="ECO:0000256" key="5">
    <source>
        <dbReference type="SAM" id="MobiDB-lite"/>
    </source>
</evidence>
<feature type="compositionally biased region" description="Acidic residues" evidence="5">
    <location>
        <begin position="210"/>
        <end position="224"/>
    </location>
</feature>
<accession>F7BL69</accession>
<feature type="repeat" description="WD" evidence="3">
    <location>
        <begin position="94"/>
        <end position="129"/>
    </location>
</feature>
<keyword evidence="1 3" id="KW-0853">WD repeat</keyword>
<evidence type="ECO:0000256" key="1">
    <source>
        <dbReference type="ARBA" id="ARBA00022574"/>
    </source>
</evidence>
<keyword evidence="7" id="KW-1185">Reference proteome</keyword>
<keyword evidence="2" id="KW-0677">Repeat</keyword>
<feature type="coiled-coil region" evidence="4">
    <location>
        <begin position="387"/>
        <end position="414"/>
    </location>
</feature>
<dbReference type="SMART" id="SM00320">
    <property type="entry name" value="WD40"/>
    <property type="match status" value="3"/>
</dbReference>
<dbReference type="AlphaFoldDB" id="F7BL69"/>
<feature type="region of interest" description="Disordered" evidence="5">
    <location>
        <begin position="210"/>
        <end position="240"/>
    </location>
</feature>
<reference evidence="6" key="2">
    <citation type="submission" date="2025-08" db="UniProtKB">
        <authorList>
            <consortium name="Ensembl"/>
        </authorList>
    </citation>
    <scope>IDENTIFICATION</scope>
</reference>
<dbReference type="PANTHER" id="PTHR22874:SF1">
    <property type="entry name" value="ACTIVATING MOLECULE IN BECN1-REGULATED AUTOPHAGY PROTEIN 1"/>
    <property type="match status" value="1"/>
</dbReference>
<evidence type="ECO:0000256" key="3">
    <source>
        <dbReference type="PROSITE-ProRule" id="PRU00221"/>
    </source>
</evidence>
<dbReference type="PROSITE" id="PS50082">
    <property type="entry name" value="WD_REPEATS_2"/>
    <property type="match status" value="1"/>
</dbReference>
<dbReference type="PROSITE" id="PS00678">
    <property type="entry name" value="WD_REPEATS_1"/>
    <property type="match status" value="1"/>
</dbReference>
<protein>
    <submittedName>
        <fullName evidence="6">Uncharacterized protein</fullName>
    </submittedName>
</protein>
<dbReference type="InterPro" id="IPR001680">
    <property type="entry name" value="WD40_rpt"/>
</dbReference>
<dbReference type="GO" id="GO:1990756">
    <property type="term" value="F:ubiquitin-like ligase-substrate adaptor activity"/>
    <property type="evidence" value="ECO:0000318"/>
    <property type="project" value="GO_Central"/>
</dbReference>
<name>F7BL69_CIOIN</name>
<dbReference type="GO" id="GO:0080008">
    <property type="term" value="C:Cul4-RING E3 ubiquitin ligase complex"/>
    <property type="evidence" value="ECO:0000318"/>
    <property type="project" value="GO_Central"/>
</dbReference>
<evidence type="ECO:0000256" key="2">
    <source>
        <dbReference type="ARBA" id="ARBA00022737"/>
    </source>
</evidence>
<dbReference type="Gene3D" id="2.130.10.10">
    <property type="entry name" value="YVTN repeat-like/Quinoprotein amine dehydrogenase"/>
    <property type="match status" value="1"/>
</dbReference>
<feature type="region of interest" description="Disordered" evidence="5">
    <location>
        <begin position="293"/>
        <end position="342"/>
    </location>
</feature>
<keyword evidence="4" id="KW-0175">Coiled coil</keyword>
<dbReference type="HOGENOM" id="CLU_456771_0_0_1"/>
<proteinExistence type="predicted"/>
<dbReference type="PANTHER" id="PTHR22874">
    <property type="entry name" value="ACTIVATING MOLECULE IN BECN1-REGULATED AUTOPHAGY PROTEIN 1"/>
    <property type="match status" value="1"/>
</dbReference>
<reference evidence="6" key="3">
    <citation type="submission" date="2025-09" db="UniProtKB">
        <authorList>
            <consortium name="Ensembl"/>
        </authorList>
    </citation>
    <scope>IDENTIFICATION</scope>
</reference>
<dbReference type="InParanoid" id="F7BL69"/>
<evidence type="ECO:0000313" key="6">
    <source>
        <dbReference type="Ensembl" id="ENSCINP00000012738.3"/>
    </source>
</evidence>
<dbReference type="GO" id="GO:0000045">
    <property type="term" value="P:autophagosome assembly"/>
    <property type="evidence" value="ECO:0000318"/>
    <property type="project" value="GO_Central"/>
</dbReference>